<dbReference type="Proteomes" id="UP000184474">
    <property type="component" value="Unassembled WGS sequence"/>
</dbReference>
<sequence>MNLPRINLPQLSRRLLTVAACAGAMTSCVNSSTTTSPLEQEVEIPSGITVSSALPADLPSGAANASLSEAAEFAWNEFIALNWPAVPQSGLANTRDTPDTTKLFGDQSEPLVWHTYRSKVEIYPWNSHYPNGSFIQGDSLVFDYDALPAYFYKDSIPPCAEASNQTALVNLDETSQISLNFMFAGINPAEATATNSSPQLIRFLAKGNRSHFDYVTSKGYFNHGGSYYDDVQRYSNAIANDKVVPEDSIVSFPSGTIMVKAAWRLLTAKDTLSQYHTTKVRYYEKKGEDACYYEDTQWGLVALHIIHKTPTAPYFTFATFEQKDNLLTTDGKPIEDAEGKVINPSGFDTPTTPEVKHTDSPSTGTTTTVNGPFCDDNDDRLFYLNTANGLPSSGNSQQGICVNSRYHDIPETIIAANTSAHQAIASYDAANGISNSPWRHYKLVNIQYQPFDTTAIDTANKPAATYYQANIVVETNYTLQKFGGRQIANGNEAGQTSNYGPDGQPFYNVHLPAGTQYTQFNMGGCMGCHGNAQVAGADFSFILRGGPVLEPDVPEIDAENLAALKAKYRF</sequence>
<protein>
    <recommendedName>
        <fullName evidence="4">Cytochrome P460</fullName>
    </recommendedName>
</protein>
<proteinExistence type="predicted"/>
<evidence type="ECO:0000313" key="3">
    <source>
        <dbReference type="Proteomes" id="UP000184474"/>
    </source>
</evidence>
<dbReference type="PROSITE" id="PS51257">
    <property type="entry name" value="PROKAR_LIPOPROTEIN"/>
    <property type="match status" value="1"/>
</dbReference>
<dbReference type="AlphaFoldDB" id="A0A1M6J3T8"/>
<organism evidence="2 3">
    <name type="scientific">Reichenbachiella agariperforans</name>
    <dbReference type="NCBI Taxonomy" id="156994"/>
    <lineage>
        <taxon>Bacteria</taxon>
        <taxon>Pseudomonadati</taxon>
        <taxon>Bacteroidota</taxon>
        <taxon>Cytophagia</taxon>
        <taxon>Cytophagales</taxon>
        <taxon>Reichenbachiellaceae</taxon>
        <taxon>Reichenbachiella</taxon>
    </lineage>
</organism>
<evidence type="ECO:0008006" key="4">
    <source>
        <dbReference type="Google" id="ProtNLM"/>
    </source>
</evidence>
<reference evidence="3" key="1">
    <citation type="submission" date="2016-11" db="EMBL/GenBank/DDBJ databases">
        <authorList>
            <person name="Varghese N."/>
            <person name="Submissions S."/>
        </authorList>
    </citation>
    <scope>NUCLEOTIDE SEQUENCE [LARGE SCALE GENOMIC DNA]</scope>
    <source>
        <strain evidence="3">DSM 26134</strain>
    </source>
</reference>
<keyword evidence="3" id="KW-1185">Reference proteome</keyword>
<evidence type="ECO:0000313" key="2">
    <source>
        <dbReference type="EMBL" id="SHJ41317.1"/>
    </source>
</evidence>
<name>A0A1M6J3T8_REIAG</name>
<gene>
    <name evidence="2" type="ORF">SAMN04488028_10130</name>
</gene>
<accession>A0A1M6J3T8</accession>
<dbReference type="RefSeq" id="WP_073118322.1">
    <property type="nucleotide sequence ID" value="NZ_FRAA01000001.1"/>
</dbReference>
<dbReference type="EMBL" id="FRAA01000001">
    <property type="protein sequence ID" value="SHJ41317.1"/>
    <property type="molecule type" value="Genomic_DNA"/>
</dbReference>
<evidence type="ECO:0000256" key="1">
    <source>
        <dbReference type="SAM" id="MobiDB-lite"/>
    </source>
</evidence>
<feature type="region of interest" description="Disordered" evidence="1">
    <location>
        <begin position="337"/>
        <end position="371"/>
    </location>
</feature>
<dbReference type="STRING" id="156994.SAMN04488028_10130"/>